<feature type="compositionally biased region" description="Low complexity" evidence="1">
    <location>
        <begin position="65"/>
        <end position="79"/>
    </location>
</feature>
<sequence>VALDPHIEHMVATIDCPHLAQPFLFQQASPAAWSSPPSLQKKPRKPRPVAFTAAAASYYRSRSPFMSCSASSSSTDPGSSGMGERKGSSSSLVMNFPYLSPSHKDLMVDLLVPTENRLGPHLLPSSVPPDVLSFQNEPAGTCKGALDIRSGDDGSTVTRRNPTPRPSSAPT</sequence>
<dbReference type="Pfam" id="PF06405">
    <property type="entry name" value="RCC_reductase"/>
    <property type="match status" value="1"/>
</dbReference>
<feature type="compositionally biased region" description="Polar residues" evidence="1">
    <location>
        <begin position="153"/>
        <end position="162"/>
    </location>
</feature>
<dbReference type="EMBL" id="GDJX01000161">
    <property type="protein sequence ID" value="JAT67775.1"/>
    <property type="molecule type" value="Transcribed_RNA"/>
</dbReference>
<organism evidence="2">
    <name type="scientific">Anthurium amnicola</name>
    <dbReference type="NCBI Taxonomy" id="1678845"/>
    <lineage>
        <taxon>Eukaryota</taxon>
        <taxon>Viridiplantae</taxon>
        <taxon>Streptophyta</taxon>
        <taxon>Embryophyta</taxon>
        <taxon>Tracheophyta</taxon>
        <taxon>Spermatophyta</taxon>
        <taxon>Magnoliopsida</taxon>
        <taxon>Liliopsida</taxon>
        <taxon>Araceae</taxon>
        <taxon>Pothoideae</taxon>
        <taxon>Potheae</taxon>
        <taxon>Anthurium</taxon>
    </lineage>
</organism>
<dbReference type="InterPro" id="IPR009439">
    <property type="entry name" value="RCC_reductase"/>
</dbReference>
<dbReference type="GO" id="GO:0009507">
    <property type="term" value="C:chloroplast"/>
    <property type="evidence" value="ECO:0007669"/>
    <property type="project" value="TreeGrafter"/>
</dbReference>
<gene>
    <name evidence="2" type="primary">RCCR_2</name>
    <name evidence="2" type="ORF">g.112164</name>
</gene>
<dbReference type="AlphaFoldDB" id="A0A1D1ZM09"/>
<protein>
    <submittedName>
        <fullName evidence="2">Red chlorophyll catabolite reductase, chloroplastic</fullName>
    </submittedName>
</protein>
<dbReference type="Gene3D" id="3.40.1500.20">
    <property type="match status" value="1"/>
</dbReference>
<feature type="non-terminal residue" evidence="2">
    <location>
        <position position="1"/>
    </location>
</feature>
<dbReference type="PANTHER" id="PTHR34685:SF2">
    <property type="entry name" value="RED CHLOROPHYLL CATABOLITE REDUCTASE, CHLOROPLASTIC"/>
    <property type="match status" value="1"/>
</dbReference>
<dbReference type="PANTHER" id="PTHR34685">
    <property type="entry name" value="RED CHLOROPHYLL CATABOLITE REDUCTASE, CHLOROPLASTIC"/>
    <property type="match status" value="1"/>
</dbReference>
<dbReference type="GO" id="GO:0015996">
    <property type="term" value="P:chlorophyll catabolic process"/>
    <property type="evidence" value="ECO:0007669"/>
    <property type="project" value="TreeGrafter"/>
</dbReference>
<reference evidence="2" key="1">
    <citation type="submission" date="2015-07" db="EMBL/GenBank/DDBJ databases">
        <title>Transcriptome Assembly of Anthurium amnicola.</title>
        <authorList>
            <person name="Suzuki J."/>
        </authorList>
    </citation>
    <scope>NUCLEOTIDE SEQUENCE</scope>
</reference>
<accession>A0A1D1ZM09</accession>
<proteinExistence type="predicted"/>
<feature type="region of interest" description="Disordered" evidence="1">
    <location>
        <begin position="138"/>
        <end position="171"/>
    </location>
</feature>
<feature type="region of interest" description="Disordered" evidence="1">
    <location>
        <begin position="65"/>
        <end position="90"/>
    </location>
</feature>
<evidence type="ECO:0000256" key="1">
    <source>
        <dbReference type="SAM" id="MobiDB-lite"/>
    </source>
</evidence>
<evidence type="ECO:0000313" key="2">
    <source>
        <dbReference type="EMBL" id="JAT67775.1"/>
    </source>
</evidence>
<name>A0A1D1ZM09_9ARAE</name>
<dbReference type="GO" id="GO:0051743">
    <property type="term" value="F:red chlorophyll catabolite reductase activity"/>
    <property type="evidence" value="ECO:0007669"/>
    <property type="project" value="InterPro"/>
</dbReference>